<gene>
    <name evidence="3" type="ORF">N7515_006674</name>
</gene>
<dbReference type="EMBL" id="JAPQKL010000005">
    <property type="protein sequence ID" value="KAJ5130635.1"/>
    <property type="molecule type" value="Genomic_DNA"/>
</dbReference>
<evidence type="ECO:0000313" key="3">
    <source>
        <dbReference type="EMBL" id="KAJ5130635.1"/>
    </source>
</evidence>
<comment type="caution">
    <text evidence="3">The sequence shown here is derived from an EMBL/GenBank/DDBJ whole genome shotgun (WGS) entry which is preliminary data.</text>
</comment>
<reference evidence="3" key="2">
    <citation type="journal article" date="2023" name="IMA Fungus">
        <title>Comparative genomic study of the Penicillium genus elucidates a diverse pangenome and 15 lateral gene transfer events.</title>
        <authorList>
            <person name="Petersen C."/>
            <person name="Sorensen T."/>
            <person name="Nielsen M.R."/>
            <person name="Sondergaard T.E."/>
            <person name="Sorensen J.L."/>
            <person name="Fitzpatrick D.A."/>
            <person name="Frisvad J.C."/>
            <person name="Nielsen K.L."/>
        </authorList>
    </citation>
    <scope>NUCLEOTIDE SEQUENCE</scope>
    <source>
        <strain evidence="3">IBT 22155</strain>
    </source>
</reference>
<feature type="compositionally biased region" description="Basic and acidic residues" evidence="1">
    <location>
        <begin position="599"/>
        <end position="614"/>
    </location>
</feature>
<sequence>MLPDFLQSNYRRYKDDTNSFATWLLEAAGKCGYQSHDLISPASTSKKNKNKSKKKASNDSDPVQYTATIKDLQLLADIVAKSALAVPRAVIVIVKRAIKLRRQVTAWFLGARGLGGQQATCPFYLCTGEDLPDAEEPLPTSEARGSDADLDLFLNRFAVLTVEEPLESLETQEGERKSSELQKIVKVELVENDEDEAERTLGLLFFKTYCLFHDLHNMRAFISQTWSEYRDKKIDLMNAALVTDSALQLARELVQEVMDDWSPYNMSHDENLQKVAFGVAAMSRGIDMTPSVEVGLPYNKRMSDVAEWCYVPTLTLLDAFSRVLENDHLPVVKKGHFGVYDPKANREGMSLGQKFNEDKILLLELLPEFCMIEAFGIRMITPDAITTGLHEFTKTKKVDTWLCFASQILLDVHHIMRHSTLGAFDDLRMSGLRIQRTIDEYLKVSKSHPPPKFWPKEGDEYIKDIRFTVESWIIGDPFLELRQRSRSLPGKITPEKHTLFSQHAILCGLTLFNLNVRMQDAGQQLVTQWYDVQQLAFLYNLTKSEFHSNLSWPDMETFIKIHGESHIFIGSRPKNASESLNRLELATGISSAARFARNSRDHNRKEFHRPDGKNPRVLTPTNTVSNLFHSQYIVGPGDSGKGIHAILDTLSQELCLNVTGQELTPSSLQKLSQQKWTKNHNVGTLQLLTLLKGRLFEEEPILLFNYFGMHKRSLELLRLIKAKEHHKFVQYFTASYMPDESFISNIVLLVLHVARGSAESARQMGLTSAGTGPIVSRIVKSCGDVMQEYLKKNGDVACKELRVFCRNKKPIYEEIPSDDKDPKYSYFSTIEDIMGPKALASLMTGISMA</sequence>
<organism evidence="3 4">
    <name type="scientific">Penicillium bovifimosum</name>
    <dbReference type="NCBI Taxonomy" id="126998"/>
    <lineage>
        <taxon>Eukaryota</taxon>
        <taxon>Fungi</taxon>
        <taxon>Dikarya</taxon>
        <taxon>Ascomycota</taxon>
        <taxon>Pezizomycotina</taxon>
        <taxon>Eurotiomycetes</taxon>
        <taxon>Eurotiomycetidae</taxon>
        <taxon>Eurotiales</taxon>
        <taxon>Aspergillaceae</taxon>
        <taxon>Penicillium</taxon>
    </lineage>
</organism>
<dbReference type="PANTHER" id="PTHR38795">
    <property type="entry name" value="DUF6604 DOMAIN-CONTAINING PROTEIN"/>
    <property type="match status" value="1"/>
</dbReference>
<dbReference type="InterPro" id="IPR046539">
    <property type="entry name" value="DUF6604"/>
</dbReference>
<dbReference type="RefSeq" id="XP_056521014.1">
    <property type="nucleotide sequence ID" value="XM_056667418.1"/>
</dbReference>
<evidence type="ECO:0000256" key="1">
    <source>
        <dbReference type="SAM" id="MobiDB-lite"/>
    </source>
</evidence>
<dbReference type="PANTHER" id="PTHR38795:SF1">
    <property type="entry name" value="DUF6604 DOMAIN-CONTAINING PROTEIN"/>
    <property type="match status" value="1"/>
</dbReference>
<feature type="region of interest" description="Disordered" evidence="1">
    <location>
        <begin position="599"/>
        <end position="618"/>
    </location>
</feature>
<dbReference type="GeneID" id="81406588"/>
<feature type="domain" description="DUF6604" evidence="2">
    <location>
        <begin position="136"/>
        <end position="258"/>
    </location>
</feature>
<reference evidence="3" key="1">
    <citation type="submission" date="2022-11" db="EMBL/GenBank/DDBJ databases">
        <authorList>
            <person name="Petersen C."/>
        </authorList>
    </citation>
    <scope>NUCLEOTIDE SEQUENCE</scope>
    <source>
        <strain evidence="3">IBT 22155</strain>
    </source>
</reference>
<accession>A0A9W9GV45</accession>
<dbReference type="OrthoDB" id="5238236at2759"/>
<evidence type="ECO:0000259" key="2">
    <source>
        <dbReference type="Pfam" id="PF20253"/>
    </source>
</evidence>
<keyword evidence="4" id="KW-1185">Reference proteome</keyword>
<feature type="domain" description="DUF6604" evidence="2">
    <location>
        <begin position="11"/>
        <end position="108"/>
    </location>
</feature>
<protein>
    <recommendedName>
        <fullName evidence="2">DUF6604 domain-containing protein</fullName>
    </recommendedName>
</protein>
<name>A0A9W9GV45_9EURO</name>
<proteinExistence type="predicted"/>
<dbReference type="Pfam" id="PF20253">
    <property type="entry name" value="DUF6604"/>
    <property type="match status" value="2"/>
</dbReference>
<evidence type="ECO:0000313" key="4">
    <source>
        <dbReference type="Proteomes" id="UP001149079"/>
    </source>
</evidence>
<dbReference type="Proteomes" id="UP001149079">
    <property type="component" value="Unassembled WGS sequence"/>
</dbReference>
<dbReference type="AlphaFoldDB" id="A0A9W9GV45"/>